<dbReference type="Proteomes" id="UP000095192">
    <property type="component" value="Unassembled WGS sequence"/>
</dbReference>
<dbReference type="Gene3D" id="1.20.1280.50">
    <property type="match status" value="1"/>
</dbReference>
<evidence type="ECO:0000313" key="3">
    <source>
        <dbReference type="Proteomes" id="UP000095192"/>
    </source>
</evidence>
<name>A0A1D3D939_9EIME</name>
<dbReference type="SUPFAM" id="SSF81383">
    <property type="entry name" value="F-box domain"/>
    <property type="match status" value="1"/>
</dbReference>
<sequence length="424" mass="46556">MLCYSRPAVLYPLHRTCVPILDPSMRAPPIQTQSGSHLGNSQSPQNLHSAIGSSALGDSSMSHLLRLPRWLLLPIARFLPARDLLQLEGSCRYLKEISSTWDGLWRHKVITDFVRRYESLQGALDLMGSSCSCHITGGGCSLIPPKPTVEKFCSSEDRSISPTPSLNVFDSGKGLVSWTREGPQWPQEGGDASVRRSTAYTLTVHPFTWRVLYFRVCMLLKNLRGGLAHRRILKEALKPPIHVAVEGGMCITLDCRRLLWCNGEALQCFDLDRGRLLWSSWVFCLQTGLYVRDLCVGLSPIQTAAAASCMPIDVCHRSNQFAFISKIGAIIYDSETLAPLFALQHVGTLELRQLQQQQQQQRRAYLGGEWKEMLPHATRGAVGRAGIQIEGAAAVAVGCLPPDGAEIPNCSAVSNAAGWGVGIL</sequence>
<dbReference type="PROSITE" id="PS50181">
    <property type="entry name" value="FBOX"/>
    <property type="match status" value="1"/>
</dbReference>
<evidence type="ECO:0000259" key="1">
    <source>
        <dbReference type="PROSITE" id="PS50181"/>
    </source>
</evidence>
<evidence type="ECO:0000313" key="2">
    <source>
        <dbReference type="EMBL" id="OEH79986.1"/>
    </source>
</evidence>
<accession>A0A1D3D939</accession>
<dbReference type="AlphaFoldDB" id="A0A1D3D939"/>
<protein>
    <submittedName>
        <fullName evidence="2">F-box domain-containing protein</fullName>
    </submittedName>
</protein>
<dbReference type="EMBL" id="JROU02000216">
    <property type="protein sequence ID" value="OEH79986.1"/>
    <property type="molecule type" value="Genomic_DNA"/>
</dbReference>
<organism evidence="2 3">
    <name type="scientific">Cyclospora cayetanensis</name>
    <dbReference type="NCBI Taxonomy" id="88456"/>
    <lineage>
        <taxon>Eukaryota</taxon>
        <taxon>Sar</taxon>
        <taxon>Alveolata</taxon>
        <taxon>Apicomplexa</taxon>
        <taxon>Conoidasida</taxon>
        <taxon>Coccidia</taxon>
        <taxon>Eucoccidiorida</taxon>
        <taxon>Eimeriorina</taxon>
        <taxon>Eimeriidae</taxon>
        <taxon>Cyclospora</taxon>
    </lineage>
</organism>
<dbReference type="InterPro" id="IPR036047">
    <property type="entry name" value="F-box-like_dom_sf"/>
</dbReference>
<dbReference type="VEuPathDB" id="ToxoDB:cyc_00968"/>
<keyword evidence="3" id="KW-1185">Reference proteome</keyword>
<dbReference type="InParanoid" id="A0A1D3D939"/>
<dbReference type="VEuPathDB" id="ToxoDB:LOC34618053"/>
<gene>
    <name evidence="2" type="ORF">cyc_00968</name>
</gene>
<feature type="domain" description="F-box" evidence="1">
    <location>
        <begin position="61"/>
        <end position="108"/>
    </location>
</feature>
<comment type="caution">
    <text evidence="2">The sequence shown here is derived from an EMBL/GenBank/DDBJ whole genome shotgun (WGS) entry which is preliminary data.</text>
</comment>
<proteinExistence type="predicted"/>
<reference evidence="2 3" key="1">
    <citation type="journal article" date="2016" name="BMC Genomics">
        <title>Comparative genomics reveals Cyclospora cayetanensis possesses coccidia-like metabolism and invasion components but unique surface antigens.</title>
        <authorList>
            <person name="Liu S."/>
            <person name="Wang L."/>
            <person name="Zheng H."/>
            <person name="Xu Z."/>
            <person name="Roellig D.M."/>
            <person name="Li N."/>
            <person name="Frace M.A."/>
            <person name="Tang K."/>
            <person name="Arrowood M.J."/>
            <person name="Moss D.M."/>
            <person name="Zhang L."/>
            <person name="Feng Y."/>
            <person name="Xiao L."/>
        </authorList>
    </citation>
    <scope>NUCLEOTIDE SEQUENCE [LARGE SCALE GENOMIC DNA]</scope>
    <source>
        <strain evidence="2 3">CHN_HEN01</strain>
    </source>
</reference>
<dbReference type="InterPro" id="IPR001810">
    <property type="entry name" value="F-box_dom"/>
</dbReference>